<protein>
    <submittedName>
        <fullName evidence="2">Uncharacterized protein</fullName>
    </submittedName>
</protein>
<keyword evidence="1" id="KW-1133">Transmembrane helix</keyword>
<evidence type="ECO:0000313" key="2">
    <source>
        <dbReference type="EMBL" id="DAD93486.1"/>
    </source>
</evidence>
<keyword evidence="1" id="KW-0812">Transmembrane</keyword>
<dbReference type="EMBL" id="BK015160">
    <property type="protein sequence ID" value="DAD93486.1"/>
    <property type="molecule type" value="Genomic_DNA"/>
</dbReference>
<sequence>MKKAKEMLLEDALSSAIHSEKRNIQLKKALTLSAVFNIVCLLYCAFKKHG</sequence>
<accession>A0A8S5NFL3</accession>
<proteinExistence type="predicted"/>
<name>A0A8S5NFL3_9CAUD</name>
<evidence type="ECO:0000256" key="1">
    <source>
        <dbReference type="SAM" id="Phobius"/>
    </source>
</evidence>
<feature type="transmembrane region" description="Helical" evidence="1">
    <location>
        <begin position="29"/>
        <end position="46"/>
    </location>
</feature>
<organism evidence="2">
    <name type="scientific">Myoviridae sp. ct0wg9</name>
    <dbReference type="NCBI Taxonomy" id="2826600"/>
    <lineage>
        <taxon>Viruses</taxon>
        <taxon>Duplodnaviria</taxon>
        <taxon>Heunggongvirae</taxon>
        <taxon>Uroviricota</taxon>
        <taxon>Caudoviricetes</taxon>
    </lineage>
</organism>
<keyword evidence="1" id="KW-0472">Membrane</keyword>
<reference evidence="2" key="1">
    <citation type="journal article" date="2021" name="Proc. Natl. Acad. Sci. U.S.A.">
        <title>A Catalog of Tens of Thousands of Viruses from Human Metagenomes Reveals Hidden Associations with Chronic Diseases.</title>
        <authorList>
            <person name="Tisza M.J."/>
            <person name="Buck C.B."/>
        </authorList>
    </citation>
    <scope>NUCLEOTIDE SEQUENCE</scope>
    <source>
        <strain evidence="2">Ct0wg9</strain>
    </source>
</reference>